<dbReference type="EMBL" id="CM042050">
    <property type="protein sequence ID" value="KAI3734986.1"/>
    <property type="molecule type" value="Genomic_DNA"/>
</dbReference>
<sequence length="101" mass="11845">MNETNIDRGRTEERNDGYIIRFLMRSQCVWGRRTKERKRVNGKRDFETEGKVGVFIVTKQIFVGGLFIGGFVAGLHQRWFYRWQSLLEVGFAGGGLHRRCF</sequence>
<evidence type="ECO:0000313" key="2">
    <source>
        <dbReference type="Proteomes" id="UP001055879"/>
    </source>
</evidence>
<evidence type="ECO:0000313" key="1">
    <source>
        <dbReference type="EMBL" id="KAI3734986.1"/>
    </source>
</evidence>
<name>A0ACB9CL46_ARCLA</name>
<comment type="caution">
    <text evidence="1">The sequence shown here is derived from an EMBL/GenBank/DDBJ whole genome shotgun (WGS) entry which is preliminary data.</text>
</comment>
<keyword evidence="2" id="KW-1185">Reference proteome</keyword>
<reference evidence="1 2" key="2">
    <citation type="journal article" date="2022" name="Mol. Ecol. Resour.">
        <title>The genomes of chicory, endive, great burdock and yacon provide insights into Asteraceae paleo-polyploidization history and plant inulin production.</title>
        <authorList>
            <person name="Fan W."/>
            <person name="Wang S."/>
            <person name="Wang H."/>
            <person name="Wang A."/>
            <person name="Jiang F."/>
            <person name="Liu H."/>
            <person name="Zhao H."/>
            <person name="Xu D."/>
            <person name="Zhang Y."/>
        </authorList>
    </citation>
    <scope>NUCLEOTIDE SEQUENCE [LARGE SCALE GENOMIC DNA]</scope>
    <source>
        <strain evidence="2">cv. Niubang</strain>
    </source>
</reference>
<gene>
    <name evidence="1" type="ORF">L6452_14468</name>
</gene>
<protein>
    <submittedName>
        <fullName evidence="1">Uncharacterized protein</fullName>
    </submittedName>
</protein>
<accession>A0ACB9CL46</accession>
<dbReference type="Proteomes" id="UP001055879">
    <property type="component" value="Linkage Group LG04"/>
</dbReference>
<organism evidence="1 2">
    <name type="scientific">Arctium lappa</name>
    <name type="common">Greater burdock</name>
    <name type="synonym">Lappa major</name>
    <dbReference type="NCBI Taxonomy" id="4217"/>
    <lineage>
        <taxon>Eukaryota</taxon>
        <taxon>Viridiplantae</taxon>
        <taxon>Streptophyta</taxon>
        <taxon>Embryophyta</taxon>
        <taxon>Tracheophyta</taxon>
        <taxon>Spermatophyta</taxon>
        <taxon>Magnoliopsida</taxon>
        <taxon>eudicotyledons</taxon>
        <taxon>Gunneridae</taxon>
        <taxon>Pentapetalae</taxon>
        <taxon>asterids</taxon>
        <taxon>campanulids</taxon>
        <taxon>Asterales</taxon>
        <taxon>Asteraceae</taxon>
        <taxon>Carduoideae</taxon>
        <taxon>Cardueae</taxon>
        <taxon>Arctiinae</taxon>
        <taxon>Arctium</taxon>
    </lineage>
</organism>
<reference evidence="2" key="1">
    <citation type="journal article" date="2022" name="Mol. Ecol. Resour.">
        <title>The genomes of chicory, endive, great burdock and yacon provide insights into Asteraceae palaeo-polyploidization history and plant inulin production.</title>
        <authorList>
            <person name="Fan W."/>
            <person name="Wang S."/>
            <person name="Wang H."/>
            <person name="Wang A."/>
            <person name="Jiang F."/>
            <person name="Liu H."/>
            <person name="Zhao H."/>
            <person name="Xu D."/>
            <person name="Zhang Y."/>
        </authorList>
    </citation>
    <scope>NUCLEOTIDE SEQUENCE [LARGE SCALE GENOMIC DNA]</scope>
    <source>
        <strain evidence="2">cv. Niubang</strain>
    </source>
</reference>
<proteinExistence type="predicted"/>